<proteinExistence type="predicted"/>
<dbReference type="HOGENOM" id="CLU_1591356_0_0_0"/>
<keyword evidence="3" id="KW-1185">Reference proteome</keyword>
<evidence type="ECO:0000259" key="1">
    <source>
        <dbReference type="Pfam" id="PF09820"/>
    </source>
</evidence>
<dbReference type="InterPro" id="IPR018631">
    <property type="entry name" value="AAA-ATPase-like_dom"/>
</dbReference>
<feature type="domain" description="AAA-ATPase-like" evidence="1">
    <location>
        <begin position="31"/>
        <end position="150"/>
    </location>
</feature>
<dbReference type="AlphaFoldDB" id="A0A081C6E5"/>
<name>A0A081C6E5_VECG1</name>
<organism evidence="2">
    <name type="scientific">Vecturithrix granuli</name>
    <dbReference type="NCBI Taxonomy" id="1499967"/>
    <lineage>
        <taxon>Bacteria</taxon>
        <taxon>Candidatus Moduliflexota</taxon>
        <taxon>Candidatus Vecturitrichia</taxon>
        <taxon>Candidatus Vecturitrichales</taxon>
        <taxon>Candidatus Vecturitrichaceae</taxon>
        <taxon>Candidatus Vecturithrix</taxon>
    </lineage>
</organism>
<gene>
    <name evidence="2" type="ORF">U27_00041</name>
</gene>
<dbReference type="PANTHER" id="PTHR34825:SF2">
    <property type="entry name" value="AAA-ATPASE-LIKE DOMAIN-CONTAINING PROTEIN"/>
    <property type="match status" value="1"/>
</dbReference>
<dbReference type="EMBL" id="DF820472">
    <property type="protein sequence ID" value="GAK60150.1"/>
    <property type="molecule type" value="Genomic_DNA"/>
</dbReference>
<accession>A0A081C6E5</accession>
<dbReference type="Proteomes" id="UP000030661">
    <property type="component" value="Unassembled WGS sequence"/>
</dbReference>
<sequence length="167" mass="20227">MFKSNAVQVQEFENVFMAGRYSLMVPYQKIPCGISSYKTIRTQHRYYIDKTYDLPLLEHAGDFLFLIRPRRFGKSSWLTVLESYYDLARQEERDLLFKGTFTYEHPTPKKHAYLILKFNFSQVDPRPENFEASFHRHAKTCFHFFGEKYRAWFGDDYFELIRERQDE</sequence>
<evidence type="ECO:0000313" key="3">
    <source>
        <dbReference type="Proteomes" id="UP000030661"/>
    </source>
</evidence>
<reference evidence="2" key="1">
    <citation type="journal article" date="2015" name="PeerJ">
        <title>First genomic representation of candidate bacterial phylum KSB3 points to enhanced environmental sensing as a trigger of wastewater bulking.</title>
        <authorList>
            <person name="Sekiguchi Y."/>
            <person name="Ohashi A."/>
            <person name="Parks D.H."/>
            <person name="Yamauchi T."/>
            <person name="Tyson G.W."/>
            <person name="Hugenholtz P."/>
        </authorList>
    </citation>
    <scope>NUCLEOTIDE SEQUENCE [LARGE SCALE GENOMIC DNA]</scope>
</reference>
<evidence type="ECO:0000313" key="2">
    <source>
        <dbReference type="EMBL" id="GAK60150.1"/>
    </source>
</evidence>
<dbReference type="STRING" id="1499967.U27_00041"/>
<protein>
    <recommendedName>
        <fullName evidence="1">AAA-ATPase-like domain-containing protein</fullName>
    </recommendedName>
</protein>
<dbReference type="PANTHER" id="PTHR34825">
    <property type="entry name" value="CONSERVED PROTEIN, WITH A WEAK D-GALACTARATE DEHYDRATASE/ALTRONATE HYDROLASE DOMAIN"/>
    <property type="match status" value="1"/>
</dbReference>
<dbReference type="Pfam" id="PF09820">
    <property type="entry name" value="AAA-ATPase_like"/>
    <property type="match status" value="1"/>
</dbReference>
<dbReference type="eggNOG" id="COG1429">
    <property type="taxonomic scope" value="Bacteria"/>
</dbReference>